<dbReference type="InterPro" id="IPR016032">
    <property type="entry name" value="Sig_transdc_resp-reg_C-effctor"/>
</dbReference>
<dbReference type="CDD" id="cd06170">
    <property type="entry name" value="LuxR_C_like"/>
    <property type="match status" value="1"/>
</dbReference>
<evidence type="ECO:0000256" key="2">
    <source>
        <dbReference type="ARBA" id="ARBA00023125"/>
    </source>
</evidence>
<dbReference type="GO" id="GO:0003677">
    <property type="term" value="F:DNA binding"/>
    <property type="evidence" value="ECO:0007669"/>
    <property type="project" value="UniProtKB-KW"/>
</dbReference>
<name>A0A1I7BL41_9FLAO</name>
<dbReference type="PROSITE" id="PS50043">
    <property type="entry name" value="HTH_LUXR_2"/>
    <property type="match status" value="1"/>
</dbReference>
<dbReference type="PANTHER" id="PTHR44688">
    <property type="entry name" value="DNA-BINDING TRANSCRIPTIONAL ACTIVATOR DEVR_DOSR"/>
    <property type="match status" value="1"/>
</dbReference>
<dbReference type="Proteomes" id="UP000236454">
    <property type="component" value="Unassembled WGS sequence"/>
</dbReference>
<reference evidence="5 6" key="1">
    <citation type="submission" date="2016-10" db="EMBL/GenBank/DDBJ databases">
        <authorList>
            <person name="de Groot N.N."/>
        </authorList>
    </citation>
    <scope>NUCLEOTIDE SEQUENCE [LARGE SCALE GENOMIC DNA]</scope>
    <source>
        <strain evidence="5 6">CGMCC 1.7005</strain>
    </source>
</reference>
<dbReference type="Gene3D" id="1.10.10.10">
    <property type="entry name" value="Winged helix-like DNA-binding domain superfamily/Winged helix DNA-binding domain"/>
    <property type="match status" value="1"/>
</dbReference>
<dbReference type="GO" id="GO:0006355">
    <property type="term" value="P:regulation of DNA-templated transcription"/>
    <property type="evidence" value="ECO:0007669"/>
    <property type="project" value="InterPro"/>
</dbReference>
<dbReference type="InterPro" id="IPR036388">
    <property type="entry name" value="WH-like_DNA-bd_sf"/>
</dbReference>
<evidence type="ECO:0000313" key="5">
    <source>
        <dbReference type="EMBL" id="SFT87885.1"/>
    </source>
</evidence>
<dbReference type="PROSITE" id="PS00622">
    <property type="entry name" value="HTH_LUXR_1"/>
    <property type="match status" value="1"/>
</dbReference>
<evidence type="ECO:0000313" key="6">
    <source>
        <dbReference type="Proteomes" id="UP000236454"/>
    </source>
</evidence>
<feature type="domain" description="HTH luxR-type" evidence="4">
    <location>
        <begin position="130"/>
        <end position="197"/>
    </location>
</feature>
<dbReference type="STRING" id="477690.SAMN05216474_2861"/>
<dbReference type="PANTHER" id="PTHR44688:SF16">
    <property type="entry name" value="DNA-BINDING TRANSCRIPTIONAL ACTIVATOR DEVR_DOSR"/>
    <property type="match status" value="1"/>
</dbReference>
<accession>A0A1I7BL41</accession>
<evidence type="ECO:0000256" key="1">
    <source>
        <dbReference type="ARBA" id="ARBA00023015"/>
    </source>
</evidence>
<dbReference type="AlphaFoldDB" id="A0A1I7BL41"/>
<gene>
    <name evidence="5" type="ORF">SAMN05216474_2861</name>
</gene>
<keyword evidence="2" id="KW-0238">DNA-binding</keyword>
<proteinExistence type="predicted"/>
<organism evidence="5 6">
    <name type="scientific">Lishizhenia tianjinensis</name>
    <dbReference type="NCBI Taxonomy" id="477690"/>
    <lineage>
        <taxon>Bacteria</taxon>
        <taxon>Pseudomonadati</taxon>
        <taxon>Bacteroidota</taxon>
        <taxon>Flavobacteriia</taxon>
        <taxon>Flavobacteriales</taxon>
        <taxon>Crocinitomicaceae</taxon>
        <taxon>Lishizhenia</taxon>
    </lineage>
</organism>
<dbReference type="InterPro" id="IPR000792">
    <property type="entry name" value="Tscrpt_reg_LuxR_C"/>
</dbReference>
<dbReference type="SMART" id="SM00421">
    <property type="entry name" value="HTH_LUXR"/>
    <property type="match status" value="1"/>
</dbReference>
<dbReference type="EMBL" id="FPAS01000006">
    <property type="protein sequence ID" value="SFT87885.1"/>
    <property type="molecule type" value="Genomic_DNA"/>
</dbReference>
<keyword evidence="3" id="KW-0804">Transcription</keyword>
<sequence length="197" mass="22580">MGKCGVDILSCLANTTAMRITLINKNELLCRGVASYVFDQYQILPKVVDDIHERAIETDLMIYCGRREDQDLNLDLNKLQFNVDVLALIRGAYFKPKEEEEFIGLGPIYPELIDGILVPLIKEVNASVHVLQKVKILYPTQREKEVLGLMAEGKLNKEIAELLNISIETVKTHRKNVKRKLGLKSQLDYIKYYKKMI</sequence>
<dbReference type="PRINTS" id="PR00038">
    <property type="entry name" value="HTHLUXR"/>
</dbReference>
<keyword evidence="6" id="KW-1185">Reference proteome</keyword>
<protein>
    <submittedName>
        <fullName evidence="5">Regulatory protein, luxR family</fullName>
    </submittedName>
</protein>
<dbReference type="Pfam" id="PF00196">
    <property type="entry name" value="GerE"/>
    <property type="match status" value="1"/>
</dbReference>
<evidence type="ECO:0000256" key="3">
    <source>
        <dbReference type="ARBA" id="ARBA00023163"/>
    </source>
</evidence>
<dbReference type="SUPFAM" id="SSF46894">
    <property type="entry name" value="C-terminal effector domain of the bipartite response regulators"/>
    <property type="match status" value="1"/>
</dbReference>
<keyword evidence="1" id="KW-0805">Transcription regulation</keyword>
<evidence type="ECO:0000259" key="4">
    <source>
        <dbReference type="PROSITE" id="PS50043"/>
    </source>
</evidence>